<keyword evidence="4 5" id="KW-0645">Protease</keyword>
<dbReference type="InterPro" id="IPR000001">
    <property type="entry name" value="Kringle"/>
</dbReference>
<dbReference type="InterPro" id="IPR018056">
    <property type="entry name" value="Kringle_CS"/>
</dbReference>
<keyword evidence="7" id="KW-0812">Transmembrane</keyword>
<feature type="transmembrane region" description="Helical" evidence="7">
    <location>
        <begin position="12"/>
        <end position="33"/>
    </location>
</feature>
<evidence type="ECO:0000256" key="7">
    <source>
        <dbReference type="SAM" id="Phobius"/>
    </source>
</evidence>
<evidence type="ECO:0000313" key="11">
    <source>
        <dbReference type="Proteomes" id="UP001159405"/>
    </source>
</evidence>
<dbReference type="PROSITE" id="PS51864">
    <property type="entry name" value="ASTACIN"/>
    <property type="match status" value="1"/>
</dbReference>
<sequence>MLTRGAGAMLFHQIGLGFMFIHVVYLSAVPILLDEKKKTSTALSTHYEDETTSSSSSEPPEPWEVNQHLTNRYIEDIFSGNLRFRDGSTLYQGDIVLDFRTRLLIQGGHVRRKRAVKKLERSRWPNGVIPYIVDRDLAQKTKKEIRKALRHWKRKTCLNFRHKRDGDTDYIRFVYEPGCWSYVGRAGGEQKLSVGPGCEFMGTIIHEIGHAVGFWHEQSRQDRDNYIRILKENIQEDAIDQFNKMPKRVMDSMNYEYDYFSIMHYGTKFFSKNNKATIKIRKKGRRIGAEIGQRKGLSWIDIAQVHAMYNCNKIPSEESKTCYNSSSGDGRDYRGTLNYTEKGVLCQPWNERWPHDPRERELALSKREGLGRHNYCRNPMGRRSRPWCYTTLKRPTWQYCDIVLCNQTIRTDGDDT</sequence>
<dbReference type="PRINTS" id="PR00018">
    <property type="entry name" value="KRINGLE"/>
</dbReference>
<comment type="caution">
    <text evidence="10">The sequence shown here is derived from an EMBL/GenBank/DDBJ whole genome shotgun (WGS) entry which is preliminary data.</text>
</comment>
<keyword evidence="4 5" id="KW-0479">Metal-binding</keyword>
<evidence type="ECO:0000256" key="2">
    <source>
        <dbReference type="ARBA" id="ARBA00023157"/>
    </source>
</evidence>
<evidence type="ECO:0000256" key="5">
    <source>
        <dbReference type="RuleBase" id="RU361183"/>
    </source>
</evidence>
<dbReference type="SUPFAM" id="SSF57440">
    <property type="entry name" value="Kringle-like"/>
    <property type="match status" value="1"/>
</dbReference>
<dbReference type="PANTHER" id="PTHR10127">
    <property type="entry name" value="DISCOIDIN, CUB, EGF, LAMININ , AND ZINC METALLOPROTEASE DOMAIN CONTAINING"/>
    <property type="match status" value="1"/>
</dbReference>
<feature type="binding site" evidence="4">
    <location>
        <position position="206"/>
    </location>
    <ligand>
        <name>Zn(2+)</name>
        <dbReference type="ChEBI" id="CHEBI:29105"/>
        <note>catalytic</note>
    </ligand>
</feature>
<reference evidence="10 11" key="1">
    <citation type="submission" date="2022-05" db="EMBL/GenBank/DDBJ databases">
        <authorList>
            <consortium name="Genoscope - CEA"/>
            <person name="William W."/>
        </authorList>
    </citation>
    <scope>NUCLEOTIDE SEQUENCE [LARGE SCALE GENOMIC DNA]</scope>
</reference>
<feature type="region of interest" description="Disordered" evidence="6">
    <location>
        <begin position="44"/>
        <end position="63"/>
    </location>
</feature>
<evidence type="ECO:0000313" key="10">
    <source>
        <dbReference type="EMBL" id="CAH3032390.1"/>
    </source>
</evidence>
<gene>
    <name evidence="10" type="ORF">PLOB_00000465</name>
</gene>
<protein>
    <recommendedName>
        <fullName evidence="5">Metalloendopeptidase</fullName>
        <ecNumber evidence="5">3.4.24.-</ecNumber>
    </recommendedName>
</protein>
<organism evidence="10 11">
    <name type="scientific">Porites lobata</name>
    <dbReference type="NCBI Taxonomy" id="104759"/>
    <lineage>
        <taxon>Eukaryota</taxon>
        <taxon>Metazoa</taxon>
        <taxon>Cnidaria</taxon>
        <taxon>Anthozoa</taxon>
        <taxon>Hexacorallia</taxon>
        <taxon>Scleractinia</taxon>
        <taxon>Fungiina</taxon>
        <taxon>Poritidae</taxon>
        <taxon>Porites</taxon>
    </lineage>
</organism>
<evidence type="ECO:0000259" key="9">
    <source>
        <dbReference type="PROSITE" id="PS51864"/>
    </source>
</evidence>
<dbReference type="CDD" id="cd00108">
    <property type="entry name" value="KR"/>
    <property type="match status" value="1"/>
</dbReference>
<dbReference type="InterPro" id="IPR024079">
    <property type="entry name" value="MetalloPept_cat_dom_sf"/>
</dbReference>
<dbReference type="Pfam" id="PF00051">
    <property type="entry name" value="Kringle"/>
    <property type="match status" value="1"/>
</dbReference>
<dbReference type="PROSITE" id="PS50070">
    <property type="entry name" value="KRINGLE_2"/>
    <property type="match status" value="1"/>
</dbReference>
<keyword evidence="11" id="KW-1185">Reference proteome</keyword>
<evidence type="ECO:0000256" key="6">
    <source>
        <dbReference type="SAM" id="MobiDB-lite"/>
    </source>
</evidence>
<evidence type="ECO:0000256" key="4">
    <source>
        <dbReference type="PROSITE-ProRule" id="PRU01211"/>
    </source>
</evidence>
<dbReference type="Pfam" id="PF01400">
    <property type="entry name" value="Astacin"/>
    <property type="match status" value="1"/>
</dbReference>
<dbReference type="Gene3D" id="3.40.390.10">
    <property type="entry name" value="Collagenase (Catalytic Domain)"/>
    <property type="match status" value="1"/>
</dbReference>
<dbReference type="CDD" id="cd04280">
    <property type="entry name" value="ZnMc_astacin_like"/>
    <property type="match status" value="1"/>
</dbReference>
<keyword evidence="7" id="KW-0472">Membrane</keyword>
<dbReference type="SUPFAM" id="SSF55486">
    <property type="entry name" value="Metalloproteases ('zincins'), catalytic domain"/>
    <property type="match status" value="1"/>
</dbReference>
<dbReference type="EC" id="3.4.24.-" evidence="5"/>
<keyword evidence="4 5" id="KW-0482">Metalloprotease</keyword>
<evidence type="ECO:0000259" key="8">
    <source>
        <dbReference type="PROSITE" id="PS50070"/>
    </source>
</evidence>
<evidence type="ECO:0000256" key="1">
    <source>
        <dbReference type="ARBA" id="ARBA00022572"/>
    </source>
</evidence>
<dbReference type="InterPro" id="IPR034035">
    <property type="entry name" value="Astacin-like_dom"/>
</dbReference>
<name>A0ABN8MN84_9CNID</name>
<dbReference type="EMBL" id="CALNXK010000001">
    <property type="protein sequence ID" value="CAH3032390.1"/>
    <property type="molecule type" value="Genomic_DNA"/>
</dbReference>
<dbReference type="Proteomes" id="UP001159405">
    <property type="component" value="Unassembled WGS sequence"/>
</dbReference>
<feature type="active site" evidence="4">
    <location>
        <position position="207"/>
    </location>
</feature>
<feature type="binding site" evidence="4">
    <location>
        <position position="216"/>
    </location>
    <ligand>
        <name>Zn(2+)</name>
        <dbReference type="ChEBI" id="CHEBI:29105"/>
        <note>catalytic</note>
    </ligand>
</feature>
<dbReference type="PANTHER" id="PTHR10127:SF775">
    <property type="entry name" value="METALLOENDOPEPTIDASE"/>
    <property type="match status" value="1"/>
</dbReference>
<proteinExistence type="predicted"/>
<keyword evidence="4 5" id="KW-0862">Zinc</keyword>
<dbReference type="SMART" id="SM00235">
    <property type="entry name" value="ZnMc"/>
    <property type="match status" value="1"/>
</dbReference>
<keyword evidence="2" id="KW-1015">Disulfide bond</keyword>
<feature type="binding site" evidence="4">
    <location>
        <position position="210"/>
    </location>
    <ligand>
        <name>Zn(2+)</name>
        <dbReference type="ChEBI" id="CHEBI:29105"/>
        <note>catalytic</note>
    </ligand>
</feature>
<evidence type="ECO:0000256" key="3">
    <source>
        <dbReference type="PROSITE-ProRule" id="PRU00121"/>
    </source>
</evidence>
<dbReference type="InterPro" id="IPR006026">
    <property type="entry name" value="Peptidase_Metallo"/>
</dbReference>
<dbReference type="PRINTS" id="PR00480">
    <property type="entry name" value="ASTACIN"/>
</dbReference>
<comment type="caution">
    <text evidence="3">Lacks conserved residue(s) required for the propagation of feature annotation.</text>
</comment>
<feature type="domain" description="Peptidase M12A" evidence="9">
    <location>
        <begin position="114"/>
        <end position="312"/>
    </location>
</feature>
<comment type="cofactor">
    <cofactor evidence="4 5">
        <name>Zn(2+)</name>
        <dbReference type="ChEBI" id="CHEBI:29105"/>
    </cofactor>
    <text evidence="4 5">Binds 1 zinc ion per subunit.</text>
</comment>
<keyword evidence="4 5" id="KW-0378">Hydrolase</keyword>
<keyword evidence="7" id="KW-1133">Transmembrane helix</keyword>
<dbReference type="PROSITE" id="PS00021">
    <property type="entry name" value="KRINGLE_1"/>
    <property type="match status" value="1"/>
</dbReference>
<feature type="domain" description="Kringle" evidence="8">
    <location>
        <begin position="324"/>
        <end position="405"/>
    </location>
</feature>
<accession>A0ABN8MN84</accession>
<dbReference type="SMART" id="SM00130">
    <property type="entry name" value="KR"/>
    <property type="match status" value="1"/>
</dbReference>
<dbReference type="InterPro" id="IPR001506">
    <property type="entry name" value="Peptidase_M12A"/>
</dbReference>
<dbReference type="Gene3D" id="2.40.20.10">
    <property type="entry name" value="Plasminogen Kringle 4"/>
    <property type="match status" value="1"/>
</dbReference>
<dbReference type="InterPro" id="IPR013806">
    <property type="entry name" value="Kringle-like"/>
</dbReference>
<dbReference type="InterPro" id="IPR038178">
    <property type="entry name" value="Kringle_sf"/>
</dbReference>
<keyword evidence="1 3" id="KW-0420">Kringle</keyword>